<protein>
    <submittedName>
        <fullName evidence="1">Uncharacterized protein</fullName>
    </submittedName>
</protein>
<keyword evidence="2" id="KW-1185">Reference proteome</keyword>
<dbReference type="AlphaFoldDB" id="W7F358"/>
<gene>
    <name evidence="1" type="ORF">COCVIDRAFT_13020</name>
</gene>
<dbReference type="RefSeq" id="XP_014560125.1">
    <property type="nucleotide sequence ID" value="XM_014704639.1"/>
</dbReference>
<dbReference type="EMBL" id="KI968704">
    <property type="protein sequence ID" value="EUN30617.1"/>
    <property type="molecule type" value="Genomic_DNA"/>
</dbReference>
<evidence type="ECO:0000313" key="1">
    <source>
        <dbReference type="EMBL" id="EUN30617.1"/>
    </source>
</evidence>
<reference evidence="1 2" key="1">
    <citation type="journal article" date="2013" name="PLoS Genet.">
        <title>Comparative genome structure, secondary metabolite, and effector coding capacity across Cochliobolus pathogens.</title>
        <authorList>
            <person name="Condon B.J."/>
            <person name="Leng Y."/>
            <person name="Wu D."/>
            <person name="Bushley K.E."/>
            <person name="Ohm R.A."/>
            <person name="Otillar R."/>
            <person name="Martin J."/>
            <person name="Schackwitz W."/>
            <person name="Grimwood J."/>
            <person name="MohdZainudin N."/>
            <person name="Xue C."/>
            <person name="Wang R."/>
            <person name="Manning V.A."/>
            <person name="Dhillon B."/>
            <person name="Tu Z.J."/>
            <person name="Steffenson B.J."/>
            <person name="Salamov A."/>
            <person name="Sun H."/>
            <person name="Lowry S."/>
            <person name="LaButti K."/>
            <person name="Han J."/>
            <person name="Copeland A."/>
            <person name="Lindquist E."/>
            <person name="Barry K."/>
            <person name="Schmutz J."/>
            <person name="Baker S.E."/>
            <person name="Ciuffetti L.M."/>
            <person name="Grigoriev I.V."/>
            <person name="Zhong S."/>
            <person name="Turgeon B.G."/>
        </authorList>
    </citation>
    <scope>NUCLEOTIDE SEQUENCE [LARGE SCALE GENOMIC DNA]</scope>
    <source>
        <strain evidence="1 2">FI3</strain>
    </source>
</reference>
<dbReference type="GeneID" id="26251252"/>
<organism evidence="1 2">
    <name type="scientific">Bipolaris victoriae (strain FI3)</name>
    <name type="common">Victoria blight of oats agent</name>
    <name type="synonym">Cochliobolus victoriae</name>
    <dbReference type="NCBI Taxonomy" id="930091"/>
    <lineage>
        <taxon>Eukaryota</taxon>
        <taxon>Fungi</taxon>
        <taxon>Dikarya</taxon>
        <taxon>Ascomycota</taxon>
        <taxon>Pezizomycotina</taxon>
        <taxon>Dothideomycetes</taxon>
        <taxon>Pleosporomycetidae</taxon>
        <taxon>Pleosporales</taxon>
        <taxon>Pleosporineae</taxon>
        <taxon>Pleosporaceae</taxon>
        <taxon>Bipolaris</taxon>
    </lineage>
</organism>
<accession>W7F358</accession>
<name>W7F358_BIPV3</name>
<dbReference type="HOGENOM" id="CLU_1948458_0_0_1"/>
<evidence type="ECO:0000313" key="2">
    <source>
        <dbReference type="Proteomes" id="UP000054337"/>
    </source>
</evidence>
<dbReference type="Proteomes" id="UP000054337">
    <property type="component" value="Unassembled WGS sequence"/>
</dbReference>
<sequence length="129" mass="14232">MVRTEQFPTVRHTDHPCKAMQGKAMRCDATQLDGTRGGLVCGDKEMSHHVSVADMQGNPAHRGCVREASTRPHPNFVDKVSDTNAILPNYMYIVATTKDNGLLPTICNFQSKQLSSQEQGRIKGYNKAS</sequence>
<proteinExistence type="predicted"/>